<protein>
    <recommendedName>
        <fullName evidence="3">DUF2480 family protein</fullName>
    </recommendedName>
</protein>
<dbReference type="EMBL" id="BKCG01000001">
    <property type="protein sequence ID" value="GER58837.1"/>
    <property type="molecule type" value="Genomic_DNA"/>
</dbReference>
<evidence type="ECO:0000313" key="1">
    <source>
        <dbReference type="EMBL" id="GER58837.1"/>
    </source>
</evidence>
<name>A0A5J4J306_9FLAO</name>
<evidence type="ECO:0000313" key="2">
    <source>
        <dbReference type="Proteomes" id="UP000326509"/>
    </source>
</evidence>
<dbReference type="InterPro" id="IPR018914">
    <property type="entry name" value="DUF2480"/>
</dbReference>
<accession>A0A5J4J306</accession>
<comment type="caution">
    <text evidence="1">The sequence shown here is derived from an EMBL/GenBank/DDBJ whole genome shotgun (WGS) entry which is preliminary data.</text>
</comment>
<proteinExistence type="predicted"/>
<sequence length="169" mass="19027">MAEEIINRVANSVLKTIDLEALYPSGQRAVVDIAPWLLEGIVLREKDFRNEVENHNWETYKNQYVSITCSTDAIIPAWAFMLITTKLSPYAKKAIIGTPQELETILFFEILNTFNIEEYRDKPVIIKGCADKPIPAAAYGFLISKIQPVAKSILYGEACSSVPLYKAKK</sequence>
<keyword evidence="2" id="KW-1185">Reference proteome</keyword>
<dbReference type="OrthoDB" id="9803040at2"/>
<dbReference type="RefSeq" id="WP_151672890.1">
    <property type="nucleotide sequence ID" value="NZ_BKCG01000001.1"/>
</dbReference>
<reference evidence="1 2" key="1">
    <citation type="submission" date="2019-08" db="EMBL/GenBank/DDBJ databases">
        <title>Draft genome sequence of Ulvibacter marinus type strain NBRC 109484.</title>
        <authorList>
            <person name="Kawano K."/>
            <person name="Ushijima N."/>
            <person name="Kihara M."/>
            <person name="Itoh H."/>
        </authorList>
    </citation>
    <scope>NUCLEOTIDE SEQUENCE [LARGE SCALE GENOMIC DNA]</scope>
    <source>
        <strain evidence="1 2">NBRC 109484</strain>
    </source>
</reference>
<gene>
    <name evidence="1" type="ORF">ULMA_09450</name>
</gene>
<organism evidence="1 2">
    <name type="scientific">Patiriisocius marinus</name>
    <dbReference type="NCBI Taxonomy" id="1397112"/>
    <lineage>
        <taxon>Bacteria</taxon>
        <taxon>Pseudomonadati</taxon>
        <taxon>Bacteroidota</taxon>
        <taxon>Flavobacteriia</taxon>
        <taxon>Flavobacteriales</taxon>
        <taxon>Flavobacteriaceae</taxon>
        <taxon>Patiriisocius</taxon>
    </lineage>
</organism>
<dbReference type="Proteomes" id="UP000326509">
    <property type="component" value="Unassembled WGS sequence"/>
</dbReference>
<evidence type="ECO:0008006" key="3">
    <source>
        <dbReference type="Google" id="ProtNLM"/>
    </source>
</evidence>
<dbReference type="Pfam" id="PF10652">
    <property type="entry name" value="DUF2480"/>
    <property type="match status" value="1"/>
</dbReference>
<dbReference type="AlphaFoldDB" id="A0A5J4J306"/>